<feature type="domain" description="Methyltransferase type 11" evidence="1">
    <location>
        <begin position="89"/>
        <end position="184"/>
    </location>
</feature>
<comment type="caution">
    <text evidence="2">The sequence shown here is derived from an EMBL/GenBank/DDBJ whole genome shotgun (WGS) entry which is preliminary data.</text>
</comment>
<sequence length="283" mass="32629">MSFKEVFTFRTLSATFVAANGIIMYSNINKLKRSRPEFKDVAPPEERHRIAIFDNVAPTYDLTYNAIHSKLGITAAKENMLKRAKGHVLEVAAGTLENYKLYGDIDSLTAVDRSLGMCLEMKRKVDSVKPKFPVTIICGDASALPFEDESFNTVVSTHGMCSVEKPHDYLLEIARVMRPSARFFALERGVVYYRPLRRILEWMKIYPNPNIPWKHGYFENRDPLELLRNCKNLKVTDFAVFGYGMNYTIVSRRVDCDKMSELSDEPRIRNTARIVHKYDPLWE</sequence>
<dbReference type="InterPro" id="IPR052356">
    <property type="entry name" value="Thiol_S-MT"/>
</dbReference>
<evidence type="ECO:0000313" key="2">
    <source>
        <dbReference type="EMBL" id="KAK1442302.1"/>
    </source>
</evidence>
<dbReference type="SUPFAM" id="SSF53335">
    <property type="entry name" value="S-adenosyl-L-methionine-dependent methyltransferases"/>
    <property type="match status" value="1"/>
</dbReference>
<name>A0AAD8LQ36_BABGI</name>
<dbReference type="PANTHER" id="PTHR45036">
    <property type="entry name" value="METHYLTRANSFERASE LIKE 7B"/>
    <property type="match status" value="1"/>
</dbReference>
<gene>
    <name evidence="2" type="ORF">BgAZ_403320</name>
</gene>
<dbReference type="Gene3D" id="3.40.50.150">
    <property type="entry name" value="Vaccinia Virus protein VP39"/>
    <property type="match status" value="1"/>
</dbReference>
<dbReference type="CDD" id="cd02440">
    <property type="entry name" value="AdoMet_MTases"/>
    <property type="match status" value="1"/>
</dbReference>
<evidence type="ECO:0000259" key="1">
    <source>
        <dbReference type="Pfam" id="PF08241"/>
    </source>
</evidence>
<dbReference type="InterPro" id="IPR029063">
    <property type="entry name" value="SAM-dependent_MTases_sf"/>
</dbReference>
<keyword evidence="3" id="KW-1185">Reference proteome</keyword>
<dbReference type="Proteomes" id="UP001230268">
    <property type="component" value="Unassembled WGS sequence"/>
</dbReference>
<accession>A0AAD8LQ36</accession>
<reference evidence="2" key="1">
    <citation type="submission" date="2023-08" db="EMBL/GenBank/DDBJ databases">
        <title>Draft sequence of the Babesia gibsoni genome.</title>
        <authorList>
            <person name="Yamagishi J.Y."/>
            <person name="Xuan X.X."/>
        </authorList>
    </citation>
    <scope>NUCLEOTIDE SEQUENCE</scope>
    <source>
        <strain evidence="2">Azabu</strain>
    </source>
</reference>
<dbReference type="Pfam" id="PF08241">
    <property type="entry name" value="Methyltransf_11"/>
    <property type="match status" value="1"/>
</dbReference>
<evidence type="ECO:0000313" key="3">
    <source>
        <dbReference type="Proteomes" id="UP001230268"/>
    </source>
</evidence>
<protein>
    <recommendedName>
        <fullName evidence="1">Methyltransferase type 11 domain-containing protein</fullName>
    </recommendedName>
</protein>
<dbReference type="PANTHER" id="PTHR45036:SF1">
    <property type="entry name" value="METHYLTRANSFERASE LIKE 7A"/>
    <property type="match status" value="1"/>
</dbReference>
<dbReference type="InterPro" id="IPR013216">
    <property type="entry name" value="Methyltransf_11"/>
</dbReference>
<dbReference type="GO" id="GO:0008757">
    <property type="term" value="F:S-adenosylmethionine-dependent methyltransferase activity"/>
    <property type="evidence" value="ECO:0007669"/>
    <property type="project" value="InterPro"/>
</dbReference>
<dbReference type="AlphaFoldDB" id="A0AAD8LQ36"/>
<proteinExistence type="predicted"/>
<dbReference type="EMBL" id="JAVEPI010000004">
    <property type="protein sequence ID" value="KAK1442302.1"/>
    <property type="molecule type" value="Genomic_DNA"/>
</dbReference>
<organism evidence="2 3">
    <name type="scientific">Babesia gibsoni</name>
    <dbReference type="NCBI Taxonomy" id="33632"/>
    <lineage>
        <taxon>Eukaryota</taxon>
        <taxon>Sar</taxon>
        <taxon>Alveolata</taxon>
        <taxon>Apicomplexa</taxon>
        <taxon>Aconoidasida</taxon>
        <taxon>Piroplasmida</taxon>
        <taxon>Babesiidae</taxon>
        <taxon>Babesia</taxon>
    </lineage>
</organism>